<dbReference type="GO" id="GO:0005524">
    <property type="term" value="F:ATP binding"/>
    <property type="evidence" value="ECO:0007669"/>
    <property type="project" value="UniProtKB-UniRule"/>
</dbReference>
<reference evidence="7" key="1">
    <citation type="submission" date="2019-11" db="EMBL/GenBank/DDBJ databases">
        <title>Isolation and characterization of a novel species in the genus Sulfuriferula.</title>
        <authorList>
            <person name="Mochizuki J."/>
            <person name="Kojima H."/>
            <person name="Fukui M."/>
        </authorList>
    </citation>
    <scope>NUCLEOTIDE SEQUENCE [LARGE SCALE GENOMIC DNA]</scope>
    <source>
        <strain evidence="7">SGTM</strain>
        <plasmid evidence="7">sgtm_pl1 dna</plasmid>
    </source>
</reference>
<evidence type="ECO:0000313" key="7">
    <source>
        <dbReference type="Proteomes" id="UP000463939"/>
    </source>
</evidence>
<dbReference type="AlphaFoldDB" id="A0A809RKK6"/>
<feature type="domain" description="ATP-grasp" evidence="5">
    <location>
        <begin position="117"/>
        <end position="306"/>
    </location>
</feature>
<proteinExistence type="predicted"/>
<evidence type="ECO:0000256" key="1">
    <source>
        <dbReference type="ARBA" id="ARBA00022598"/>
    </source>
</evidence>
<keyword evidence="2 4" id="KW-0547">Nucleotide-binding</keyword>
<dbReference type="SUPFAM" id="SSF56059">
    <property type="entry name" value="Glutathione synthetase ATP-binding domain-like"/>
    <property type="match status" value="1"/>
</dbReference>
<dbReference type="PROSITE" id="PS50975">
    <property type="entry name" value="ATP_GRASP"/>
    <property type="match status" value="1"/>
</dbReference>
<evidence type="ECO:0000313" key="6">
    <source>
        <dbReference type="EMBL" id="BBP02509.1"/>
    </source>
</evidence>
<dbReference type="Gene3D" id="3.30.470.20">
    <property type="entry name" value="ATP-grasp fold, B domain"/>
    <property type="match status" value="1"/>
</dbReference>
<dbReference type="PANTHER" id="PTHR43585">
    <property type="entry name" value="FUMIPYRROLE BIOSYNTHESIS PROTEIN C"/>
    <property type="match status" value="1"/>
</dbReference>
<accession>A0A809RKK6</accession>
<dbReference type="Proteomes" id="UP000463939">
    <property type="component" value="Plasmid SGTM_pl1"/>
</dbReference>
<keyword evidence="1" id="KW-0436">Ligase</keyword>
<name>A0A809RKK6_9PROT</name>
<dbReference type="RefSeq" id="WP_162086402.1">
    <property type="nucleotide sequence ID" value="NZ_AP021882.1"/>
</dbReference>
<gene>
    <name evidence="6" type="ORF">SFSGTM_32170</name>
</gene>
<geneLocation type="plasmid" evidence="7">
    <name>sgtm_pl1 dna</name>
</geneLocation>
<keyword evidence="6" id="KW-0614">Plasmid</keyword>
<dbReference type="EMBL" id="AP021882">
    <property type="protein sequence ID" value="BBP02509.1"/>
    <property type="molecule type" value="Genomic_DNA"/>
</dbReference>
<dbReference type="InterPro" id="IPR011761">
    <property type="entry name" value="ATP-grasp"/>
</dbReference>
<evidence type="ECO:0000256" key="4">
    <source>
        <dbReference type="PROSITE-ProRule" id="PRU00409"/>
    </source>
</evidence>
<dbReference type="GO" id="GO:0046872">
    <property type="term" value="F:metal ion binding"/>
    <property type="evidence" value="ECO:0007669"/>
    <property type="project" value="InterPro"/>
</dbReference>
<organism evidence="6 7">
    <name type="scientific">Sulfuriferula nivalis</name>
    <dbReference type="NCBI Taxonomy" id="2675298"/>
    <lineage>
        <taxon>Bacteria</taxon>
        <taxon>Pseudomonadati</taxon>
        <taxon>Pseudomonadota</taxon>
        <taxon>Betaproteobacteria</taxon>
        <taxon>Nitrosomonadales</taxon>
        <taxon>Sulfuricellaceae</taxon>
        <taxon>Sulfuriferula</taxon>
    </lineage>
</organism>
<keyword evidence="3 4" id="KW-0067">ATP-binding</keyword>
<sequence length="419" mass="46952">MRKSAFILFGGFTRSLYHKFIPVLAELDLNVLIIDLPSSDCYRNDAGYTPVKSEVCYTEGSDLSAILHQCKQWAIKYDIKGALNTIEEFTLSSAIAIDYLQLKGPSIKASIIASNKILQRAYFSQWSPPFSYISKGSELPTDIAYPAVIKASDKHGGQGIVLVEDESAALQALEEFNYREQLNFEEYIQGKDFSIETIVCNGVVKYDNLTEEENLFIDGHHLEMGYNIPAQKIAQDRIEAAYVINQKILKRMGFLDGISHAEYRITAEGKIYLMEIAARPPGDGIFAMYQLATGQLIEEAIIRTVLGELVQYPRPIRHTQQIYLRHTLGTLKKVSIHDENIVVNCFPENKYYARDHVFDLSSPATVRELVLEHKIGAKLGKMTGPEARLGWVILDAATSQELAEYSAQIVSGIDVVITN</sequence>
<dbReference type="GO" id="GO:0016874">
    <property type="term" value="F:ligase activity"/>
    <property type="evidence" value="ECO:0007669"/>
    <property type="project" value="UniProtKB-KW"/>
</dbReference>
<dbReference type="Pfam" id="PF13535">
    <property type="entry name" value="ATP-grasp_4"/>
    <property type="match status" value="1"/>
</dbReference>
<protein>
    <recommendedName>
        <fullName evidence="5">ATP-grasp domain-containing protein</fullName>
    </recommendedName>
</protein>
<evidence type="ECO:0000256" key="2">
    <source>
        <dbReference type="ARBA" id="ARBA00022741"/>
    </source>
</evidence>
<evidence type="ECO:0000256" key="3">
    <source>
        <dbReference type="ARBA" id="ARBA00022840"/>
    </source>
</evidence>
<dbReference type="KEGG" id="sniv:SFSGTM_32170"/>
<dbReference type="PANTHER" id="PTHR43585:SF2">
    <property type="entry name" value="ATP-GRASP ENZYME FSQD"/>
    <property type="match status" value="1"/>
</dbReference>
<dbReference type="InterPro" id="IPR052032">
    <property type="entry name" value="ATP-dep_AA_Ligase"/>
</dbReference>
<keyword evidence="7" id="KW-1185">Reference proteome</keyword>
<evidence type="ECO:0000259" key="5">
    <source>
        <dbReference type="PROSITE" id="PS50975"/>
    </source>
</evidence>